<keyword evidence="1" id="KW-0812">Transmembrane</keyword>
<evidence type="ECO:0000313" key="4">
    <source>
        <dbReference type="Proteomes" id="UP000677265"/>
    </source>
</evidence>
<evidence type="ECO:0000313" key="3">
    <source>
        <dbReference type="EMBL" id="MCH6267622.1"/>
    </source>
</evidence>
<proteinExistence type="predicted"/>
<comment type="caution">
    <text evidence="2">The sequence shown here is derived from an EMBL/GenBank/DDBJ whole genome shotgun (WGS) entry which is preliminary data.</text>
</comment>
<keyword evidence="4" id="KW-1185">Reference proteome</keyword>
<keyword evidence="1" id="KW-0472">Membrane</keyword>
<dbReference type="EMBL" id="JAGYPE010000004">
    <property type="protein sequence ID" value="MBS4184392.1"/>
    <property type="molecule type" value="Genomic_DNA"/>
</dbReference>
<dbReference type="Proteomes" id="UP000677265">
    <property type="component" value="Unassembled WGS sequence"/>
</dbReference>
<reference evidence="2" key="1">
    <citation type="submission" date="2021-05" db="EMBL/GenBank/DDBJ databases">
        <title>Novel Bacillus species.</title>
        <authorList>
            <person name="Liu G."/>
        </authorList>
    </citation>
    <scope>NUCLEOTIDE SEQUENCE</scope>
    <source>
        <strain evidence="2 4">FJAT-50051</strain>
    </source>
</reference>
<dbReference type="AlphaFoldDB" id="A0A942T1K5"/>
<evidence type="ECO:0000313" key="2">
    <source>
        <dbReference type="EMBL" id="MBS4184392.1"/>
    </source>
</evidence>
<protein>
    <submittedName>
        <fullName evidence="2">DUF2085 domain-containing protein</fullName>
    </submittedName>
</protein>
<feature type="transmembrane region" description="Helical" evidence="1">
    <location>
        <begin position="192"/>
        <end position="209"/>
    </location>
</feature>
<feature type="transmembrane region" description="Helical" evidence="1">
    <location>
        <begin position="56"/>
        <end position="76"/>
    </location>
</feature>
<sequence>MLQDILDFFGRAICHQLEERSLHVDGKSLSICARDTGIYIGIFSTHIYLHLVKRKVAVTIPTVKTSFFLLLFMVPLMIDGVGSYAHLFESTNARRLVTGICFGWVLPYFVYPIVKGKSLEDTSRPVINRYIDLIVPILVSVCLGMVVFSGIIHYLVLNSFIVFMIIIWFSLFASFLFLGISLLGLKWTLSSISSLIFLSLLSLLHQLIIS</sequence>
<dbReference type="RefSeq" id="WP_213144274.1">
    <property type="nucleotide sequence ID" value="NZ_JAGYPE020000039.1"/>
</dbReference>
<organism evidence="2">
    <name type="scientific">Neobacillus citreus</name>
    <dbReference type="NCBI Taxonomy" id="2833578"/>
    <lineage>
        <taxon>Bacteria</taxon>
        <taxon>Bacillati</taxon>
        <taxon>Bacillota</taxon>
        <taxon>Bacilli</taxon>
        <taxon>Bacillales</taxon>
        <taxon>Bacillaceae</taxon>
        <taxon>Neobacillus</taxon>
    </lineage>
</organism>
<gene>
    <name evidence="3" type="ORF">KHB02_019050</name>
    <name evidence="2" type="ORF">KHB02_23645</name>
</gene>
<dbReference type="EMBL" id="JAGYPE020000039">
    <property type="protein sequence ID" value="MCH6267622.1"/>
    <property type="molecule type" value="Genomic_DNA"/>
</dbReference>
<dbReference type="Pfam" id="PF09858">
    <property type="entry name" value="DUF2085"/>
    <property type="match status" value="1"/>
</dbReference>
<accession>A0A942T1K5</accession>
<evidence type="ECO:0000256" key="1">
    <source>
        <dbReference type="SAM" id="Phobius"/>
    </source>
</evidence>
<feature type="transmembrane region" description="Helical" evidence="1">
    <location>
        <begin position="161"/>
        <end position="185"/>
    </location>
</feature>
<feature type="transmembrane region" description="Helical" evidence="1">
    <location>
        <begin position="134"/>
        <end position="155"/>
    </location>
</feature>
<name>A0A942T1K5_9BACI</name>
<dbReference type="InterPro" id="IPR019206">
    <property type="entry name" value="DUF2085_TM"/>
</dbReference>
<feature type="transmembrane region" description="Helical" evidence="1">
    <location>
        <begin position="96"/>
        <end position="114"/>
    </location>
</feature>
<keyword evidence="1" id="KW-1133">Transmembrane helix</keyword>